<keyword evidence="5" id="KW-1185">Reference proteome</keyword>
<protein>
    <submittedName>
        <fullName evidence="4">Putative lysin</fullName>
    </submittedName>
</protein>
<dbReference type="Gene3D" id="3.40.80.10">
    <property type="entry name" value="Peptidoglycan recognition protein-like"/>
    <property type="match status" value="1"/>
</dbReference>
<evidence type="ECO:0000313" key="5">
    <source>
        <dbReference type="Proteomes" id="UP000202434"/>
    </source>
</evidence>
<evidence type="ECO:0000256" key="2">
    <source>
        <dbReference type="ARBA" id="ARBA00022638"/>
    </source>
</evidence>
<organism evidence="4 5">
    <name type="scientific">Gordonia phage GTE6</name>
    <dbReference type="NCBI Taxonomy" id="1647474"/>
    <lineage>
        <taxon>Viruses</taxon>
        <taxon>Duplodnaviria</taxon>
        <taxon>Heunggongvirae</taxon>
        <taxon>Uroviricota</taxon>
        <taxon>Caudoviricetes</taxon>
        <taxon>Stackebrandtviridae</taxon>
        <taxon>Schenleyvirinae</taxon>
        <taxon>Dexdertvirus</taxon>
        <taxon>Dexdertvirus GTE6</taxon>
    </lineage>
</organism>
<dbReference type="OrthoDB" id="7322at10239"/>
<gene>
    <name evidence="4" type="ORF">GTE6_38</name>
</gene>
<dbReference type="Proteomes" id="UP000202434">
    <property type="component" value="Segment"/>
</dbReference>
<evidence type="ECO:0000259" key="3">
    <source>
        <dbReference type="Pfam" id="PF01510"/>
    </source>
</evidence>
<keyword evidence="1" id="KW-0929">Antimicrobial</keyword>
<dbReference type="SUPFAM" id="SSF55846">
    <property type="entry name" value="N-acetylmuramoyl-L-alanine amidase-like"/>
    <property type="match status" value="1"/>
</dbReference>
<dbReference type="InterPro" id="IPR002502">
    <property type="entry name" value="Amidase_domain"/>
</dbReference>
<dbReference type="Pfam" id="PF08310">
    <property type="entry name" value="LGFP"/>
    <property type="match status" value="2"/>
</dbReference>
<dbReference type="GO" id="GO:0009253">
    <property type="term" value="P:peptidoglycan catabolic process"/>
    <property type="evidence" value="ECO:0007669"/>
    <property type="project" value="InterPro"/>
</dbReference>
<reference evidence="4 5" key="1">
    <citation type="journal article" date="2015" name="PLoS ONE">
        <title>Lysis to Kill: Evaluation of the Lytic Abilities, and Genomics of Nine Bacteriophages Infective for Gordonia spp. and Their Potential Use in Activated Sludge Foam Biocontrol.</title>
        <authorList>
            <person name="Dyson Z.A."/>
            <person name="Tucci J."/>
            <person name="Seviour R.J."/>
            <person name="Petrovski S."/>
        </authorList>
    </citation>
    <scope>NUCLEOTIDE SEQUENCE [LARGE SCALE GENOMIC DNA]</scope>
</reference>
<dbReference type="EMBL" id="KR053200">
    <property type="protein sequence ID" value="AKI28680.1"/>
    <property type="molecule type" value="Genomic_DNA"/>
</dbReference>
<feature type="domain" description="N-acetylmuramoyl-L-alanine amidase" evidence="3">
    <location>
        <begin position="199"/>
        <end position="344"/>
    </location>
</feature>
<dbReference type="GO" id="GO:0042742">
    <property type="term" value="P:defense response to bacterium"/>
    <property type="evidence" value="ECO:0007669"/>
    <property type="project" value="UniProtKB-KW"/>
</dbReference>
<dbReference type="Pfam" id="PF01510">
    <property type="entry name" value="Amidase_2"/>
    <property type="match status" value="1"/>
</dbReference>
<dbReference type="RefSeq" id="YP_009188406.1">
    <property type="nucleotide sequence ID" value="NC_028665.1"/>
</dbReference>
<dbReference type="KEGG" id="vg:26516822"/>
<dbReference type="InterPro" id="IPR013207">
    <property type="entry name" value="LGFP"/>
</dbReference>
<keyword evidence="2" id="KW-0081">Bacteriolytic enzyme</keyword>
<sequence>MTYSARALGYARRVAAVGKSLGITPRGIKIAFATMIVETAVNDADGNLTLRNLANSKVPASLKIPNDGIGSDGYSVGVFQQQVRQGNGGEWWWGDAATCMNIESSARLFFTRLAKLNYNGSGSPGSYAQAVQGSAYPDRYDKRFAEATALYDLVAGDVPATTPPTGGSNVAIGYGITHTIYGYNAGSIGTGNSNGNRSRTDFAAVHTQEGGNGDAIGLANYANGAEVAYNIEVDDEHTVLNVPVTEGPWAAADANNVAFHLCFAGSYAAWSSSRWLSKDASDGLDEDAMLWRGARAVAAACQQFGIPVKRVGATSYAAGNWPSERGICGHVAFGSRGGGHYDPGTGFPWAEFIRRVQTFFATAPAPINLIEAEAKVAASWIGKRLAVAGQAGETAILKAGTKTKIGAFVEYENAHVYWRVGANAAYAIPHGGLFEAYAARNWEAGPLGFPIMRHTVETAHGVTGGVQAFQGGTLMTPTGGPAAGFWLHGEIGKAYAAQKWEQGALGWPKSDEYAAPEFGTGAIRQDFAGASLIWTPSGVVTITT</sequence>
<dbReference type="GeneID" id="26516822"/>
<name>A0A0K0MX08_9CAUD</name>
<dbReference type="GO" id="GO:0008745">
    <property type="term" value="F:N-acetylmuramoyl-L-alanine amidase activity"/>
    <property type="evidence" value="ECO:0007669"/>
    <property type="project" value="InterPro"/>
</dbReference>
<dbReference type="InterPro" id="IPR036505">
    <property type="entry name" value="Amidase/PGRP_sf"/>
</dbReference>
<proteinExistence type="predicted"/>
<dbReference type="GO" id="GO:0001897">
    <property type="term" value="P:symbiont-mediated cytolysis of host cell"/>
    <property type="evidence" value="ECO:0007669"/>
    <property type="project" value="UniProtKB-ARBA"/>
</dbReference>
<accession>A0A0K0MX08</accession>
<evidence type="ECO:0000313" key="4">
    <source>
        <dbReference type="EMBL" id="AKI28680.1"/>
    </source>
</evidence>
<evidence type="ECO:0000256" key="1">
    <source>
        <dbReference type="ARBA" id="ARBA00022529"/>
    </source>
</evidence>